<feature type="domain" description="Autotransporter" evidence="3">
    <location>
        <begin position="772"/>
        <end position="1040"/>
    </location>
</feature>
<dbReference type="Pfam" id="PF03212">
    <property type="entry name" value="Pertactin"/>
    <property type="match status" value="1"/>
</dbReference>
<evidence type="ECO:0000313" key="5">
    <source>
        <dbReference type="Proteomes" id="UP000198982"/>
    </source>
</evidence>
<dbReference type="Gene3D" id="2.40.128.130">
    <property type="entry name" value="Autotransporter beta-domain"/>
    <property type="match status" value="1"/>
</dbReference>
<accession>A0A1H4MLN5</accession>
<dbReference type="InterPro" id="IPR012332">
    <property type="entry name" value="Autotransporter_pectin_lyase_C"/>
</dbReference>
<dbReference type="InterPro" id="IPR003991">
    <property type="entry name" value="Pertactin_virulence_factor"/>
</dbReference>
<reference evidence="5" key="1">
    <citation type="submission" date="2016-10" db="EMBL/GenBank/DDBJ databases">
        <authorList>
            <person name="Varghese N."/>
            <person name="Submissions S."/>
        </authorList>
    </citation>
    <scope>NUCLEOTIDE SEQUENCE [LARGE SCALE GENOMIC DNA]</scope>
    <source>
        <strain evidence="5">DSM 9751</strain>
    </source>
</reference>
<sequence>MVLVKKTVSLAVSSALSLMTLVAPSARAGDFENIDVSSAEGESRVLDDARVDHSGSGPAVRVSGSQNQLQGSGYEIHATAGGPSNSVVGVQVAAGGKAQLSNVTITTGGSDFATGATSSGAGSRLILNDVNITTQGHQSSGVVASAGGQAVLSGGSISTSGNQASALSATGKGSVIKASNLTLSSTSSGFSQVVQAQDGASIELEQVDINYQGSSSALSAEGVGSSIGANGVNINASNGRGVGVNSAALTFSNGTINAKGDGITLSGLYQKPGGTAVVSNSRITSQNGIGINVNANQSAADLDNVHITTLGDYGSAIWMPGSNTRVDVKNSILQTSGTQAVAIDNRGGVFSMDGGSIITQGNSAHGLYASPDTSNSPGAEFNVSRVLIETSGRGAVGALARMSGAKISLSNSRIVTHGDLGYGLFASGRGASVQLLDSDVQTAGAQAHGLAISNNATTRLQGATLATSGTDANGIVSYATGAGVVNNVEVTSSHIQTQNGAGILVNGGGLSTRFTDSSLTGRSAGEPGTALWITDRADGVLAGVVQLEAVRSQLVGDVQVDGGSLQLSLADHSSLDGAIRGGSRDTRLSLDDSSAWTLRGDSQLTRLSNNGVVEFADPGLAGAFKQLQVSGDLEGNGHYIMNTDLGREQGDRLIVGGQVTGNNDILVRNSGSEPGAEGQSLTLVQSAGGPGAFSLANRDGVVDAGTYRYGLQADGSGNWNLVNVGRTQPAPGPDNLSTGASAAVNSSAIASLRATWDAERATLVQRLGDLRQGADRQGLWIRGFGQQQSLDNGVGRDFSQRVQGTQLGMDTRIDTAGGALVLGALAGYSQTDRDFKHEGSGKLDSYHVGGYATYLDDSGWYTDTLLTLNRWSTRLDVRGTDGAKVAGHSRSKGAGLSVEAGKQIDLGNRWFVEPQAQVSMLYARSDNYRLDNGLQVQPGEGLSTQIRSGVRAGRYLQLDDGTGLQPYLKAGWVEDLSAQNKVRTNGIASRPDGSGGGWYAGVGINAELSRHHQLYAELETSEGSNIDRPWAANLGYRFSF</sequence>
<organism evidence="4 5">
    <name type="scientific">Pseudomonas saponiphila</name>
    <dbReference type="NCBI Taxonomy" id="556534"/>
    <lineage>
        <taxon>Bacteria</taxon>
        <taxon>Pseudomonadati</taxon>
        <taxon>Pseudomonadota</taxon>
        <taxon>Gammaproteobacteria</taxon>
        <taxon>Pseudomonadales</taxon>
        <taxon>Pseudomonadaceae</taxon>
        <taxon>Pseudomonas</taxon>
    </lineage>
</organism>
<dbReference type="InterPro" id="IPR005546">
    <property type="entry name" value="Autotransporte_beta"/>
</dbReference>
<dbReference type="GO" id="GO:0019867">
    <property type="term" value="C:outer membrane"/>
    <property type="evidence" value="ECO:0007669"/>
    <property type="project" value="InterPro"/>
</dbReference>
<dbReference type="AlphaFoldDB" id="A0A1H4MLN5"/>
<feature type="signal peptide" evidence="2">
    <location>
        <begin position="1"/>
        <end position="28"/>
    </location>
</feature>
<dbReference type="SUPFAM" id="SSF103515">
    <property type="entry name" value="Autotransporter"/>
    <property type="match status" value="1"/>
</dbReference>
<dbReference type="NCBIfam" id="TIGR01414">
    <property type="entry name" value="autotrans_barl"/>
    <property type="match status" value="1"/>
</dbReference>
<protein>
    <submittedName>
        <fullName evidence="4">Outer membrane autotransporter barrel domain-containing protein</fullName>
    </submittedName>
</protein>
<dbReference type="InterPro" id="IPR004899">
    <property type="entry name" value="Pertactin_central"/>
</dbReference>
<evidence type="ECO:0000256" key="1">
    <source>
        <dbReference type="ARBA" id="ARBA00022729"/>
    </source>
</evidence>
<dbReference type="InterPro" id="IPR051551">
    <property type="entry name" value="Autotransporter_adhesion"/>
</dbReference>
<evidence type="ECO:0000256" key="2">
    <source>
        <dbReference type="SAM" id="SignalP"/>
    </source>
</evidence>
<dbReference type="RefSeq" id="WP_092313781.1">
    <property type="nucleotide sequence ID" value="NZ_FNTJ01000001.1"/>
</dbReference>
<evidence type="ECO:0000313" key="4">
    <source>
        <dbReference type="EMBL" id="SEB83674.1"/>
    </source>
</evidence>
<dbReference type="PANTHER" id="PTHR35037">
    <property type="entry name" value="C-TERMINAL REGION OF AIDA-LIKE PROTEIN"/>
    <property type="match status" value="1"/>
</dbReference>
<name>A0A1H4MLN5_9PSED</name>
<dbReference type="SUPFAM" id="SSF51126">
    <property type="entry name" value="Pectin lyase-like"/>
    <property type="match status" value="1"/>
</dbReference>
<dbReference type="PROSITE" id="PS51208">
    <property type="entry name" value="AUTOTRANSPORTER"/>
    <property type="match status" value="1"/>
</dbReference>
<gene>
    <name evidence="4" type="ORF">SAMN05216178_2446</name>
</gene>
<dbReference type="InterPro" id="IPR036709">
    <property type="entry name" value="Autotransporte_beta_dom_sf"/>
</dbReference>
<dbReference type="SMART" id="SM00710">
    <property type="entry name" value="PbH1"/>
    <property type="match status" value="6"/>
</dbReference>
<keyword evidence="1 2" id="KW-0732">Signal</keyword>
<dbReference type="Proteomes" id="UP000198982">
    <property type="component" value="Unassembled WGS sequence"/>
</dbReference>
<dbReference type="CDD" id="cd01343">
    <property type="entry name" value="PL1_Passenger_AT"/>
    <property type="match status" value="1"/>
</dbReference>
<evidence type="ECO:0000259" key="3">
    <source>
        <dbReference type="PROSITE" id="PS51208"/>
    </source>
</evidence>
<dbReference type="EMBL" id="FNTJ01000001">
    <property type="protein sequence ID" value="SEB83674.1"/>
    <property type="molecule type" value="Genomic_DNA"/>
</dbReference>
<dbReference type="InterPro" id="IPR011050">
    <property type="entry name" value="Pectin_lyase_fold/virulence"/>
</dbReference>
<feature type="chain" id="PRO_5011598839" evidence="2">
    <location>
        <begin position="29"/>
        <end position="1040"/>
    </location>
</feature>
<dbReference type="Pfam" id="PF03797">
    <property type="entry name" value="Autotransporter"/>
    <property type="match status" value="1"/>
</dbReference>
<keyword evidence="5" id="KW-1185">Reference proteome</keyword>
<dbReference type="PANTHER" id="PTHR35037:SF7">
    <property type="entry name" value="AUTOTRANSPORTER"/>
    <property type="match status" value="1"/>
</dbReference>
<dbReference type="InterPro" id="IPR006315">
    <property type="entry name" value="OM_autotransptr_brl_dom"/>
</dbReference>
<dbReference type="PRINTS" id="PR01484">
    <property type="entry name" value="PRTACTNFAMLY"/>
</dbReference>
<dbReference type="SMART" id="SM00869">
    <property type="entry name" value="Autotransporter"/>
    <property type="match status" value="1"/>
</dbReference>
<dbReference type="InterPro" id="IPR006626">
    <property type="entry name" value="PbH1"/>
</dbReference>
<dbReference type="Gene3D" id="2.160.20.20">
    <property type="match status" value="2"/>
</dbReference>
<proteinExistence type="predicted"/>